<sequence>MIQDGNCFFRAISHQLYRDQEDHVHIRFLTIQYLIQNINDFKRFIGRDDQIVQKYINRMTTTSTCADYIAITTTALALNKNIIIHETGNTPIFIHGSDFIEHQLHVYYDVQKLNYHSIICLDDTLPFLSP</sequence>
<dbReference type="GO" id="GO:0016579">
    <property type="term" value="P:protein deubiquitination"/>
    <property type="evidence" value="ECO:0007669"/>
    <property type="project" value="TreeGrafter"/>
</dbReference>
<dbReference type="EMBL" id="CAJOBJ010025411">
    <property type="protein sequence ID" value="CAF4241098.1"/>
    <property type="molecule type" value="Genomic_DNA"/>
</dbReference>
<evidence type="ECO:0000313" key="9">
    <source>
        <dbReference type="Proteomes" id="UP000663866"/>
    </source>
</evidence>
<dbReference type="AlphaFoldDB" id="A0A815YDM2"/>
<evidence type="ECO:0000313" key="8">
    <source>
        <dbReference type="Proteomes" id="UP000663834"/>
    </source>
</evidence>
<evidence type="ECO:0000313" key="6">
    <source>
        <dbReference type="EMBL" id="CAF4241098.1"/>
    </source>
</evidence>
<name>A0A815YDM2_9BILA</name>
<dbReference type="EMBL" id="CAJNOW010009681">
    <property type="protein sequence ID" value="CAF1568725.1"/>
    <property type="molecule type" value="Genomic_DNA"/>
</dbReference>
<dbReference type="Proteomes" id="UP000663866">
    <property type="component" value="Unassembled WGS sequence"/>
</dbReference>
<evidence type="ECO:0000313" key="3">
    <source>
        <dbReference type="EMBL" id="CAF2143136.1"/>
    </source>
</evidence>
<dbReference type="EMBL" id="CAJOBG010048435">
    <property type="protein sequence ID" value="CAF4466772.1"/>
    <property type="molecule type" value="Genomic_DNA"/>
</dbReference>
<evidence type="ECO:0000259" key="1">
    <source>
        <dbReference type="PROSITE" id="PS50802"/>
    </source>
</evidence>
<dbReference type="PROSITE" id="PS50802">
    <property type="entry name" value="OTU"/>
    <property type="match status" value="1"/>
</dbReference>
<dbReference type="InterPro" id="IPR003323">
    <property type="entry name" value="OTU_dom"/>
</dbReference>
<evidence type="ECO:0000313" key="5">
    <source>
        <dbReference type="EMBL" id="CAF4116911.1"/>
    </source>
</evidence>
<evidence type="ECO:0000313" key="2">
    <source>
        <dbReference type="EMBL" id="CAF1568725.1"/>
    </source>
</evidence>
<accession>A0A815YDM2</accession>
<dbReference type="EMBL" id="CAJNRG010017593">
    <property type="protein sequence ID" value="CAF2234312.1"/>
    <property type="molecule type" value="Genomic_DNA"/>
</dbReference>
<dbReference type="EMBL" id="CAJNRF010012674">
    <property type="protein sequence ID" value="CAF2143136.1"/>
    <property type="molecule type" value="Genomic_DNA"/>
</dbReference>
<dbReference type="Pfam" id="PF02338">
    <property type="entry name" value="OTU"/>
    <property type="match status" value="1"/>
</dbReference>
<organism evidence="2 8">
    <name type="scientific">Rotaria magnacalcarata</name>
    <dbReference type="NCBI Taxonomy" id="392030"/>
    <lineage>
        <taxon>Eukaryota</taxon>
        <taxon>Metazoa</taxon>
        <taxon>Spiralia</taxon>
        <taxon>Gnathifera</taxon>
        <taxon>Rotifera</taxon>
        <taxon>Eurotatoria</taxon>
        <taxon>Bdelloidea</taxon>
        <taxon>Philodinida</taxon>
        <taxon>Philodinidae</taxon>
        <taxon>Rotaria</taxon>
    </lineage>
</organism>
<reference evidence="2" key="1">
    <citation type="submission" date="2021-02" db="EMBL/GenBank/DDBJ databases">
        <authorList>
            <person name="Nowell W R."/>
        </authorList>
    </citation>
    <scope>NUCLEOTIDE SEQUENCE</scope>
</reference>
<proteinExistence type="predicted"/>
<dbReference type="GO" id="GO:0004843">
    <property type="term" value="F:cysteine-type deubiquitinase activity"/>
    <property type="evidence" value="ECO:0007669"/>
    <property type="project" value="TreeGrafter"/>
</dbReference>
<dbReference type="InterPro" id="IPR038765">
    <property type="entry name" value="Papain-like_cys_pep_sf"/>
</dbReference>
<dbReference type="Proteomes" id="UP000681720">
    <property type="component" value="Unassembled WGS sequence"/>
</dbReference>
<comment type="caution">
    <text evidence="2">The sequence shown here is derived from an EMBL/GenBank/DDBJ whole genome shotgun (WGS) entry which is preliminary data.</text>
</comment>
<dbReference type="Proteomes" id="UP000663834">
    <property type="component" value="Unassembled WGS sequence"/>
</dbReference>
<dbReference type="OrthoDB" id="415023at2759"/>
<evidence type="ECO:0000313" key="4">
    <source>
        <dbReference type="EMBL" id="CAF2234312.1"/>
    </source>
</evidence>
<keyword evidence="9" id="KW-1185">Reference proteome</keyword>
<gene>
    <name evidence="6" type="ORF">GIL414_LOCUS23264</name>
    <name evidence="2" type="ORF">KQP761_LOCUS18971</name>
    <name evidence="7" type="ORF">OVN521_LOCUS38778</name>
    <name evidence="5" type="ORF">UXM345_LOCUS23169</name>
    <name evidence="3" type="ORF">WKI299_LOCUS28756</name>
    <name evidence="4" type="ORF">XDN619_LOCUS34497</name>
</gene>
<protein>
    <recommendedName>
        <fullName evidence="1">OTU domain-containing protein</fullName>
    </recommendedName>
</protein>
<dbReference type="EMBL" id="CAJOBF010003943">
    <property type="protein sequence ID" value="CAF4116911.1"/>
    <property type="molecule type" value="Genomic_DNA"/>
</dbReference>
<dbReference type="Proteomes" id="UP000663842">
    <property type="component" value="Unassembled WGS sequence"/>
</dbReference>
<dbReference type="Proteomes" id="UP000663887">
    <property type="component" value="Unassembled WGS sequence"/>
</dbReference>
<dbReference type="InterPro" id="IPR050704">
    <property type="entry name" value="Peptidase_C85-like"/>
</dbReference>
<dbReference type="Gene3D" id="3.90.70.80">
    <property type="match status" value="1"/>
</dbReference>
<dbReference type="PANTHER" id="PTHR12419">
    <property type="entry name" value="OTU DOMAIN CONTAINING PROTEIN"/>
    <property type="match status" value="1"/>
</dbReference>
<dbReference type="Proteomes" id="UP000663856">
    <property type="component" value="Unassembled WGS sequence"/>
</dbReference>
<evidence type="ECO:0000313" key="7">
    <source>
        <dbReference type="EMBL" id="CAF4466772.1"/>
    </source>
</evidence>
<feature type="domain" description="OTU" evidence="1">
    <location>
        <begin position="1"/>
        <end position="110"/>
    </location>
</feature>
<dbReference type="SUPFAM" id="SSF54001">
    <property type="entry name" value="Cysteine proteinases"/>
    <property type="match status" value="1"/>
</dbReference>